<feature type="transmembrane region" description="Helical" evidence="5">
    <location>
        <begin position="125"/>
        <end position="144"/>
    </location>
</feature>
<feature type="transmembrane region" description="Helical" evidence="5">
    <location>
        <begin position="36"/>
        <end position="58"/>
    </location>
</feature>
<feature type="transmembrane region" description="Helical" evidence="5">
    <location>
        <begin position="64"/>
        <end position="84"/>
    </location>
</feature>
<dbReference type="RefSeq" id="WP_068839030.1">
    <property type="nucleotide sequence ID" value="NZ_BMXC01000007.1"/>
</dbReference>
<dbReference type="GO" id="GO:0016020">
    <property type="term" value="C:membrane"/>
    <property type="evidence" value="ECO:0007669"/>
    <property type="project" value="UniProtKB-SubCell"/>
</dbReference>
<organism evidence="7 8">
    <name type="scientific">Pontibacter akesuensis</name>
    <dbReference type="NCBI Taxonomy" id="388950"/>
    <lineage>
        <taxon>Bacteria</taxon>
        <taxon>Pseudomonadati</taxon>
        <taxon>Bacteroidota</taxon>
        <taxon>Cytophagia</taxon>
        <taxon>Cytophagales</taxon>
        <taxon>Hymenobacteraceae</taxon>
        <taxon>Pontibacter</taxon>
    </lineage>
</organism>
<accession>A0A1I7KW16</accession>
<comment type="subcellular location">
    <subcellularLocation>
        <location evidence="1">Membrane</location>
        <topology evidence="1">Multi-pass membrane protein</topology>
    </subcellularLocation>
</comment>
<keyword evidence="2 5" id="KW-0812">Transmembrane</keyword>
<reference evidence="8" key="1">
    <citation type="submission" date="2016-10" db="EMBL/GenBank/DDBJ databases">
        <authorList>
            <person name="Varghese N."/>
        </authorList>
    </citation>
    <scope>NUCLEOTIDE SEQUENCE [LARGE SCALE GENOMIC DNA]</scope>
    <source>
        <strain evidence="8">DSM 18820</strain>
    </source>
</reference>
<keyword evidence="4 5" id="KW-0472">Membrane</keyword>
<feature type="domain" description="O-antigen ligase-related" evidence="6">
    <location>
        <begin position="186"/>
        <end position="347"/>
    </location>
</feature>
<evidence type="ECO:0000256" key="5">
    <source>
        <dbReference type="SAM" id="Phobius"/>
    </source>
</evidence>
<feature type="transmembrane region" description="Helical" evidence="5">
    <location>
        <begin position="96"/>
        <end position="113"/>
    </location>
</feature>
<evidence type="ECO:0000256" key="3">
    <source>
        <dbReference type="ARBA" id="ARBA00022989"/>
    </source>
</evidence>
<gene>
    <name evidence="7" type="ORF">SAMN04487941_0004</name>
</gene>
<sequence length="435" mass="50922">MKLNYSIIFAIPLMLVLMMDEMYIKMMAPENELLQINLFNLLVKGSAVLSFCYSIINFQHMSPYMRVAFFLLTAYVFALVLESYFKYSTFMVYPHVFLKLFLLSYTFFIYAFYKKNPHLNFKHIVYFILVGFVLHLFIVHPESLSISAFTSHERGAVATSVYMLMIPLMYFLGTYVYGGKLYNLFATFFVLGLIVFFQHRTVWICSTFAIAVFYLYIKFKADKPINLIGRMLPIAFIVTVVSIVMSAFIFTMNPEIITKFQENFTDIENYDSQGTGGWRYLQFLSYLPFIEDNLMIGMRFEGFELPIQFYQEDIDKPVFEDGNGHFFHSFYVDILFYVGMAGMFIYFMTMIHPIRKSITKSPLPITQIILLTFIASGFVYGISYILPPFYFGVLGWCITLIEEKNEAVTSYLKRSAQRMLARRRTRQLQAPVSYR</sequence>
<dbReference type="InterPro" id="IPR007016">
    <property type="entry name" value="O-antigen_ligase-rel_domated"/>
</dbReference>
<dbReference type="EMBL" id="FPCA01000010">
    <property type="protein sequence ID" value="SFV01558.1"/>
    <property type="molecule type" value="Genomic_DNA"/>
</dbReference>
<evidence type="ECO:0000256" key="2">
    <source>
        <dbReference type="ARBA" id="ARBA00022692"/>
    </source>
</evidence>
<feature type="transmembrane region" description="Helical" evidence="5">
    <location>
        <begin position="184"/>
        <end position="217"/>
    </location>
</feature>
<proteinExistence type="predicted"/>
<evidence type="ECO:0000313" key="8">
    <source>
        <dbReference type="Proteomes" id="UP000182491"/>
    </source>
</evidence>
<dbReference type="AlphaFoldDB" id="A0A1I7KW16"/>
<name>A0A1I7KW16_9BACT</name>
<feature type="transmembrane region" description="Helical" evidence="5">
    <location>
        <begin position="326"/>
        <end position="347"/>
    </location>
</feature>
<dbReference type="STRING" id="388950.GCA_001611675_03141"/>
<feature type="transmembrane region" description="Helical" evidence="5">
    <location>
        <begin position="156"/>
        <end position="178"/>
    </location>
</feature>
<evidence type="ECO:0000256" key="1">
    <source>
        <dbReference type="ARBA" id="ARBA00004141"/>
    </source>
</evidence>
<dbReference type="Proteomes" id="UP000182491">
    <property type="component" value="Unassembled WGS sequence"/>
</dbReference>
<evidence type="ECO:0000313" key="7">
    <source>
        <dbReference type="EMBL" id="SFV01558.1"/>
    </source>
</evidence>
<keyword evidence="3 5" id="KW-1133">Transmembrane helix</keyword>
<feature type="transmembrane region" description="Helical" evidence="5">
    <location>
        <begin position="368"/>
        <end position="386"/>
    </location>
</feature>
<keyword evidence="8" id="KW-1185">Reference proteome</keyword>
<evidence type="ECO:0000256" key="4">
    <source>
        <dbReference type="ARBA" id="ARBA00023136"/>
    </source>
</evidence>
<dbReference type="Pfam" id="PF04932">
    <property type="entry name" value="Wzy_C"/>
    <property type="match status" value="1"/>
</dbReference>
<evidence type="ECO:0000259" key="6">
    <source>
        <dbReference type="Pfam" id="PF04932"/>
    </source>
</evidence>
<feature type="transmembrane region" description="Helical" evidence="5">
    <location>
        <begin position="6"/>
        <end position="24"/>
    </location>
</feature>
<feature type="transmembrane region" description="Helical" evidence="5">
    <location>
        <begin position="229"/>
        <end position="250"/>
    </location>
</feature>
<protein>
    <recommendedName>
        <fullName evidence="6">O-antigen ligase-related domain-containing protein</fullName>
    </recommendedName>
</protein>